<gene>
    <name evidence="2" type="ORF">A3G53_00400</name>
</gene>
<proteinExistence type="predicted"/>
<comment type="caution">
    <text evidence="2">The sequence shown here is derived from an EMBL/GenBank/DDBJ whole genome shotgun (WGS) entry which is preliminary data.</text>
</comment>
<keyword evidence="1" id="KW-0472">Membrane</keyword>
<dbReference type="AlphaFoldDB" id="A0A1F6Y717"/>
<dbReference type="Proteomes" id="UP000178645">
    <property type="component" value="Unassembled WGS sequence"/>
</dbReference>
<protein>
    <submittedName>
        <fullName evidence="2">Uncharacterized protein</fullName>
    </submittedName>
</protein>
<evidence type="ECO:0000313" key="3">
    <source>
        <dbReference type="Proteomes" id="UP000178645"/>
    </source>
</evidence>
<dbReference type="EMBL" id="MFVU01000012">
    <property type="protein sequence ID" value="OGJ02122.1"/>
    <property type="molecule type" value="Genomic_DNA"/>
</dbReference>
<feature type="transmembrane region" description="Helical" evidence="1">
    <location>
        <begin position="37"/>
        <end position="56"/>
    </location>
</feature>
<accession>A0A1F6Y717</accession>
<evidence type="ECO:0000256" key="1">
    <source>
        <dbReference type="SAM" id="Phobius"/>
    </source>
</evidence>
<keyword evidence="1" id="KW-0812">Transmembrane</keyword>
<keyword evidence="1" id="KW-1133">Transmembrane helix</keyword>
<evidence type="ECO:0000313" key="2">
    <source>
        <dbReference type="EMBL" id="OGJ02122.1"/>
    </source>
</evidence>
<sequence>MMRTYRLFTIGFATLFAAAYAFGMMDKFNWWLILSWWQIPLLFLMFIVGGLTGMMIDKRVARKDAREEADETFRQMQEVLGKSAVAAIHGYIAASELERVPMEPDLQLFARAGLRYLAQAAKNPSPMNGDAEKARKDRDTLRAGLLHLGKPELAWVQFYEGTEVHLSLPNTKRARATNPGQ</sequence>
<reference evidence="2 3" key="1">
    <citation type="journal article" date="2016" name="Nat. Commun.">
        <title>Thousands of microbial genomes shed light on interconnected biogeochemical processes in an aquifer system.</title>
        <authorList>
            <person name="Anantharaman K."/>
            <person name="Brown C.T."/>
            <person name="Hug L.A."/>
            <person name="Sharon I."/>
            <person name="Castelle C.J."/>
            <person name="Probst A.J."/>
            <person name="Thomas B.C."/>
            <person name="Singh A."/>
            <person name="Wilkins M.J."/>
            <person name="Karaoz U."/>
            <person name="Brodie E.L."/>
            <person name="Williams K.H."/>
            <person name="Hubbard S.S."/>
            <person name="Banfield J.F."/>
        </authorList>
    </citation>
    <scope>NUCLEOTIDE SEQUENCE [LARGE SCALE GENOMIC DNA]</scope>
</reference>
<name>A0A1F6Y717_9BACT</name>
<organism evidence="2 3">
    <name type="scientific">Candidatus Nomurabacteria bacterium RIFCSPLOWO2_12_FULL_44_11</name>
    <dbReference type="NCBI Taxonomy" id="1801796"/>
    <lineage>
        <taxon>Bacteria</taxon>
        <taxon>Candidatus Nomuraibacteriota</taxon>
    </lineage>
</organism>